<evidence type="ECO:0000313" key="2">
    <source>
        <dbReference type="EMBL" id="EDS28785.1"/>
    </source>
</evidence>
<feature type="region of interest" description="Disordered" evidence="1">
    <location>
        <begin position="37"/>
        <end position="60"/>
    </location>
</feature>
<evidence type="ECO:0000313" key="3">
    <source>
        <dbReference type="EnsemblMetazoa" id="CPIJ007473-PA"/>
    </source>
</evidence>
<dbReference type="KEGG" id="cqu:CpipJ_CPIJ007473"/>
<feature type="compositionally biased region" description="Low complexity" evidence="1">
    <location>
        <begin position="125"/>
        <end position="139"/>
    </location>
</feature>
<proteinExistence type="predicted"/>
<dbReference type="InParanoid" id="B0WIV9"/>
<name>B0WIV9_CULQU</name>
<feature type="compositionally biased region" description="Polar residues" evidence="1">
    <location>
        <begin position="204"/>
        <end position="213"/>
    </location>
</feature>
<reference evidence="2" key="1">
    <citation type="submission" date="2007-03" db="EMBL/GenBank/DDBJ databases">
        <title>Annotation of Culex pipiens quinquefasciatus.</title>
        <authorList>
            <consortium name="The Broad Institute Genome Sequencing Platform"/>
            <person name="Atkinson P.W."/>
            <person name="Hemingway J."/>
            <person name="Christensen B.M."/>
            <person name="Higgs S."/>
            <person name="Kodira C."/>
            <person name="Hannick L."/>
            <person name="Megy K."/>
            <person name="O'Leary S."/>
            <person name="Pearson M."/>
            <person name="Haas B.J."/>
            <person name="Mauceli E."/>
            <person name="Wortman J.R."/>
            <person name="Lee N.H."/>
            <person name="Guigo R."/>
            <person name="Stanke M."/>
            <person name="Alvarado L."/>
            <person name="Amedeo P."/>
            <person name="Antoine C.H."/>
            <person name="Arensburger P."/>
            <person name="Bidwell S.L."/>
            <person name="Crawford M."/>
            <person name="Camaro F."/>
            <person name="Devon K."/>
            <person name="Engels R."/>
            <person name="Hammond M."/>
            <person name="Howarth C."/>
            <person name="Koehrsen M."/>
            <person name="Lawson D."/>
            <person name="Montgomery P."/>
            <person name="Nene V."/>
            <person name="Nusbaum C."/>
            <person name="Puiu D."/>
            <person name="Romero-Severson J."/>
            <person name="Severson D.W."/>
            <person name="Shumway M."/>
            <person name="Sisk P."/>
            <person name="Stolte C."/>
            <person name="Zeng Q."/>
            <person name="Eisenstadt E."/>
            <person name="Fraser-Liggett C."/>
            <person name="Strausberg R."/>
            <person name="Galagan J."/>
            <person name="Birren B."/>
            <person name="Collins F.H."/>
        </authorList>
    </citation>
    <scope>NUCLEOTIDE SEQUENCE [LARGE SCALE GENOMIC DNA]</scope>
    <source>
        <strain evidence="2">JHB</strain>
    </source>
</reference>
<dbReference type="HOGENOM" id="CLU_980903_0_0_1"/>
<dbReference type="Proteomes" id="UP000002320">
    <property type="component" value="Unassembled WGS sequence"/>
</dbReference>
<evidence type="ECO:0000256" key="1">
    <source>
        <dbReference type="SAM" id="MobiDB-lite"/>
    </source>
</evidence>
<dbReference type="EnsemblMetazoa" id="CPIJ007473-RA">
    <property type="protein sequence ID" value="CPIJ007473-PA"/>
    <property type="gene ID" value="CPIJ007473"/>
</dbReference>
<feature type="compositionally biased region" description="Acidic residues" evidence="1">
    <location>
        <begin position="38"/>
        <end position="56"/>
    </location>
</feature>
<feature type="compositionally biased region" description="Basic and acidic residues" evidence="1">
    <location>
        <begin position="97"/>
        <end position="106"/>
    </location>
</feature>
<protein>
    <submittedName>
        <fullName evidence="2 3">Uncharacterized protein</fullName>
    </submittedName>
</protein>
<dbReference type="VEuPathDB" id="VectorBase:CPIJ007473"/>
<gene>
    <name evidence="3" type="primary">6038952</name>
    <name evidence="2" type="ORF">CpipJ_CPIJ007473</name>
</gene>
<keyword evidence="4" id="KW-1185">Reference proteome</keyword>
<reference evidence="3" key="2">
    <citation type="submission" date="2021-02" db="UniProtKB">
        <authorList>
            <consortium name="EnsemblMetazoa"/>
        </authorList>
    </citation>
    <scope>IDENTIFICATION</scope>
    <source>
        <strain evidence="3">JHB</strain>
    </source>
</reference>
<feature type="compositionally biased region" description="Low complexity" evidence="1">
    <location>
        <begin position="149"/>
        <end position="166"/>
    </location>
</feature>
<dbReference type="AlphaFoldDB" id="B0WIV9"/>
<dbReference type="OMA" id="IYRNQFR"/>
<organism>
    <name type="scientific">Culex quinquefasciatus</name>
    <name type="common">Southern house mosquito</name>
    <name type="synonym">Culex pungens</name>
    <dbReference type="NCBI Taxonomy" id="7176"/>
    <lineage>
        <taxon>Eukaryota</taxon>
        <taxon>Metazoa</taxon>
        <taxon>Ecdysozoa</taxon>
        <taxon>Arthropoda</taxon>
        <taxon>Hexapoda</taxon>
        <taxon>Insecta</taxon>
        <taxon>Pterygota</taxon>
        <taxon>Neoptera</taxon>
        <taxon>Endopterygota</taxon>
        <taxon>Diptera</taxon>
        <taxon>Nematocera</taxon>
        <taxon>Culicoidea</taxon>
        <taxon>Culicidae</taxon>
        <taxon>Culicinae</taxon>
        <taxon>Culicini</taxon>
        <taxon>Culex</taxon>
        <taxon>Culex</taxon>
    </lineage>
</organism>
<feature type="compositionally biased region" description="Polar residues" evidence="1">
    <location>
        <begin position="110"/>
        <end position="119"/>
    </location>
</feature>
<dbReference type="eggNOG" id="KOG3580">
    <property type="taxonomic scope" value="Eukaryota"/>
</dbReference>
<dbReference type="STRING" id="7176.B0WIV9"/>
<dbReference type="EMBL" id="DS231953">
    <property type="protein sequence ID" value="EDS28785.1"/>
    <property type="molecule type" value="Genomic_DNA"/>
</dbReference>
<feature type="compositionally biased region" description="Low complexity" evidence="1">
    <location>
        <begin position="181"/>
        <end position="196"/>
    </location>
</feature>
<sequence>MEYNGQTAYQWHKLQQQHQQMLVSTTGGMSCYTVPEGAGDDDDQLASTTTEEEFGDETPVPTPTATIGAFHPPNNGPPQLGYFVPLTPIFFRSPQFRKRETIDSNRSRRSTSYCGTATPTPVPNSPSRRSSLVCSSPPSGSVPPPIPQLPAKSAVASNSSSDYGSSNKPKNYDPYGESKYSVSNSNFASPSANNQNDDNRNLHGLSSGSRLSQVSPYSYLQPKRFSSPSFSDYAYDKGVNVKNRTSSIVRSKSKKEQRNYHSMNETIEVLADQVVEDDRIVSTT</sequence>
<accession>B0WIV9</accession>
<evidence type="ECO:0000313" key="4">
    <source>
        <dbReference type="Proteomes" id="UP000002320"/>
    </source>
</evidence>
<feature type="region of interest" description="Disordered" evidence="1">
    <location>
        <begin position="97"/>
        <end position="213"/>
    </location>
</feature>